<proteinExistence type="predicted"/>
<name>G2HZZ3_KOMMN</name>
<dbReference type="GO" id="GO:0009103">
    <property type="term" value="P:lipopolysaccharide biosynthetic process"/>
    <property type="evidence" value="ECO:0007669"/>
    <property type="project" value="TreeGrafter"/>
</dbReference>
<protein>
    <submittedName>
        <fullName evidence="3">Glycosyltransferase</fullName>
    </submittedName>
</protein>
<dbReference type="Proteomes" id="UP000009044">
    <property type="component" value="Chromosome"/>
</dbReference>
<sequence>MACTQIPDMGWHMPDVWIDTRGTALSGGTGVATYAAGLASTLEQMGITPDFLRLTLGGEVATPARPNALTAISCILRALGPWVKIRRDRDGHPYLPYMFRMGNTHLRCFGKPLCLKTPAPPTIMHWTYPLPIKIMNSVNITTIHDIIPIINSDLTGINPLRMKKVLRSVAENSDHIITVTETVKQQIIENLGINGKLITNLYQCAGITNEEARLLPKAEPVAPADAFVCVGRVEARKNIRRLVIAHGISRTTRPLVIIGPDGDDRPDLSPVHGQQQVIRVPWCARHSLLRAIAEARALLFPSLAEGFGLPIIEAMSLNVPVMTSSGGATEEVSGGAALLVNPLDLEQMGEAIRALDEMDMDTRRALCQSGRERAKFFSVNSQASRMKKFYNNINIKYSLH</sequence>
<accession>G2HZZ3</accession>
<dbReference type="Pfam" id="PF13439">
    <property type="entry name" value="Glyco_transf_4"/>
    <property type="match status" value="1"/>
</dbReference>
<dbReference type="CDD" id="cd03809">
    <property type="entry name" value="GT4_MtfB-like"/>
    <property type="match status" value="1"/>
</dbReference>
<organism evidence="3 4">
    <name type="scientific">Komagataeibacter medellinensis (strain NBRC 3288 / BCRC 11682 / LMG 1693 / Kondo 51)</name>
    <name type="common">Gluconacetobacter medellinensis</name>
    <dbReference type="NCBI Taxonomy" id="634177"/>
    <lineage>
        <taxon>Bacteria</taxon>
        <taxon>Pseudomonadati</taxon>
        <taxon>Pseudomonadota</taxon>
        <taxon>Alphaproteobacteria</taxon>
        <taxon>Acetobacterales</taxon>
        <taxon>Acetobacteraceae</taxon>
        <taxon>Komagataeibacter</taxon>
    </lineage>
</organism>
<dbReference type="InterPro" id="IPR028098">
    <property type="entry name" value="Glyco_trans_4-like_N"/>
</dbReference>
<evidence type="ECO:0000259" key="2">
    <source>
        <dbReference type="Pfam" id="PF13439"/>
    </source>
</evidence>
<feature type="domain" description="Glycosyltransferase subfamily 4-like N-terminal" evidence="2">
    <location>
        <begin position="30"/>
        <end position="196"/>
    </location>
</feature>
<dbReference type="GO" id="GO:0016757">
    <property type="term" value="F:glycosyltransferase activity"/>
    <property type="evidence" value="ECO:0007669"/>
    <property type="project" value="TreeGrafter"/>
</dbReference>
<dbReference type="PANTHER" id="PTHR46401:SF2">
    <property type="entry name" value="GLYCOSYLTRANSFERASE WBBK-RELATED"/>
    <property type="match status" value="1"/>
</dbReference>
<keyword evidence="1 3" id="KW-0808">Transferase</keyword>
<dbReference type="Pfam" id="PF13692">
    <property type="entry name" value="Glyco_trans_1_4"/>
    <property type="match status" value="1"/>
</dbReference>
<evidence type="ECO:0000313" key="4">
    <source>
        <dbReference type="Proteomes" id="UP000009044"/>
    </source>
</evidence>
<dbReference type="EMBL" id="AP012159">
    <property type="protein sequence ID" value="BAK84251.1"/>
    <property type="molecule type" value="Genomic_DNA"/>
</dbReference>
<dbReference type="HOGENOM" id="CLU_009583_27_6_5"/>
<evidence type="ECO:0000256" key="1">
    <source>
        <dbReference type="ARBA" id="ARBA00022679"/>
    </source>
</evidence>
<dbReference type="KEGG" id="gxy:GLX_18390"/>
<dbReference type="AlphaFoldDB" id="G2HZZ3"/>
<dbReference type="eggNOG" id="COG0438">
    <property type="taxonomic scope" value="Bacteria"/>
</dbReference>
<gene>
    <name evidence="3" type="ordered locus">GLX_18390</name>
</gene>
<dbReference type="PATRIC" id="fig|634177.7.peg.2092"/>
<dbReference type="STRING" id="634177.GLX_18390"/>
<dbReference type="Gene3D" id="3.40.50.2000">
    <property type="entry name" value="Glycogen Phosphorylase B"/>
    <property type="match status" value="1"/>
</dbReference>
<evidence type="ECO:0000313" key="3">
    <source>
        <dbReference type="EMBL" id="BAK84251.1"/>
    </source>
</evidence>
<dbReference type="SUPFAM" id="SSF53756">
    <property type="entry name" value="UDP-Glycosyltransferase/glycogen phosphorylase"/>
    <property type="match status" value="1"/>
</dbReference>
<reference evidence="4" key="1">
    <citation type="journal article" date="2011" name="J. Bacteriol.">
        <title>Complete genome sequence of NBRC 3288, a unique cellulose-nonproducing strain of Gluconacetobacter xylinus isolated from vinegar.</title>
        <authorList>
            <person name="Ogino H."/>
            <person name="Azuma Y."/>
            <person name="Hosoyama A."/>
            <person name="Nakazawa H."/>
            <person name="Matsutani M."/>
            <person name="Hasegawa A."/>
            <person name="Otsuyama K."/>
            <person name="Matsushita K."/>
            <person name="Fujita N."/>
            <person name="Shirai M."/>
        </authorList>
    </citation>
    <scope>NUCLEOTIDE SEQUENCE [LARGE SCALE GENOMIC DNA]</scope>
    <source>
        <strain evidence="4">NBRC 3288 / BCRC 11682 / LMG 1693</strain>
    </source>
</reference>
<dbReference type="PANTHER" id="PTHR46401">
    <property type="entry name" value="GLYCOSYLTRANSFERASE WBBK-RELATED"/>
    <property type="match status" value="1"/>
</dbReference>